<dbReference type="Gene3D" id="1.10.238.10">
    <property type="entry name" value="EF-hand"/>
    <property type="match status" value="2"/>
</dbReference>
<name>A0A0B6ZL79_9EUPU</name>
<dbReference type="EMBL" id="HACG01022292">
    <property type="protein sequence ID" value="CEK69157.1"/>
    <property type="molecule type" value="Transcribed_RNA"/>
</dbReference>
<evidence type="ECO:0000259" key="3">
    <source>
        <dbReference type="PROSITE" id="PS50222"/>
    </source>
</evidence>
<evidence type="ECO:0000256" key="1">
    <source>
        <dbReference type="ARBA" id="ARBA00022737"/>
    </source>
</evidence>
<feature type="domain" description="EF-hand" evidence="3">
    <location>
        <begin position="76"/>
        <end position="111"/>
    </location>
</feature>
<dbReference type="GO" id="GO:0005509">
    <property type="term" value="F:calcium ion binding"/>
    <property type="evidence" value="ECO:0007669"/>
    <property type="project" value="InterPro"/>
</dbReference>
<dbReference type="AlphaFoldDB" id="A0A0B6ZL79"/>
<dbReference type="SUPFAM" id="SSF47473">
    <property type="entry name" value="EF-hand"/>
    <property type="match status" value="1"/>
</dbReference>
<sequence>MSKKNSVAEWEKLFKTFDKDNSGTLDVTELRNLLKKGNCNITDSQVADAFIFIDGAKGDRKITLEEFVRGLNSLEDFTRKLTALFKQYDSDKSGFLDKEELKKVLGASGHKFTDAEVNEILRNADKSGDGKISFKEFTDACT</sequence>
<gene>
    <name evidence="4" type="primary">ORF69167</name>
</gene>
<feature type="domain" description="EF-hand" evidence="3">
    <location>
        <begin position="5"/>
        <end position="40"/>
    </location>
</feature>
<feature type="domain" description="EF-hand" evidence="3">
    <location>
        <begin position="112"/>
        <end position="142"/>
    </location>
</feature>
<dbReference type="InterPro" id="IPR011992">
    <property type="entry name" value="EF-hand-dom_pair"/>
</dbReference>
<accession>A0A0B6ZL79</accession>
<dbReference type="Pfam" id="PF13499">
    <property type="entry name" value="EF-hand_7"/>
    <property type="match status" value="2"/>
</dbReference>
<evidence type="ECO:0000313" key="4">
    <source>
        <dbReference type="EMBL" id="CEK69157.1"/>
    </source>
</evidence>
<keyword evidence="2" id="KW-0106">Calcium</keyword>
<dbReference type="SMART" id="SM00054">
    <property type="entry name" value="EFh"/>
    <property type="match status" value="4"/>
</dbReference>
<protein>
    <recommendedName>
        <fullName evidence="3">EF-hand domain-containing protein</fullName>
    </recommendedName>
</protein>
<proteinExistence type="predicted"/>
<dbReference type="FunFam" id="1.10.238.10:FF:000003">
    <property type="entry name" value="Calmodulin A"/>
    <property type="match status" value="1"/>
</dbReference>
<keyword evidence="1" id="KW-0677">Repeat</keyword>
<dbReference type="PROSITE" id="PS50222">
    <property type="entry name" value="EF_HAND_2"/>
    <property type="match status" value="3"/>
</dbReference>
<dbReference type="PANTHER" id="PTHR23050">
    <property type="entry name" value="CALCIUM BINDING PROTEIN"/>
    <property type="match status" value="1"/>
</dbReference>
<dbReference type="PROSITE" id="PS00018">
    <property type="entry name" value="EF_HAND_1"/>
    <property type="match status" value="3"/>
</dbReference>
<dbReference type="InterPro" id="IPR002048">
    <property type="entry name" value="EF_hand_dom"/>
</dbReference>
<evidence type="ECO:0000256" key="2">
    <source>
        <dbReference type="ARBA" id="ARBA00022837"/>
    </source>
</evidence>
<dbReference type="InterPro" id="IPR050145">
    <property type="entry name" value="Centrin_CML-like"/>
</dbReference>
<reference evidence="4" key="1">
    <citation type="submission" date="2014-12" db="EMBL/GenBank/DDBJ databases">
        <title>Insight into the proteome of Arion vulgaris.</title>
        <authorList>
            <person name="Aradska J."/>
            <person name="Bulat T."/>
            <person name="Smidak R."/>
            <person name="Sarate P."/>
            <person name="Gangsoo J."/>
            <person name="Sialana F."/>
            <person name="Bilban M."/>
            <person name="Lubec G."/>
        </authorList>
    </citation>
    <scope>NUCLEOTIDE SEQUENCE</scope>
    <source>
        <tissue evidence="4">Skin</tissue>
    </source>
</reference>
<organism evidence="4">
    <name type="scientific">Arion vulgaris</name>
    <dbReference type="NCBI Taxonomy" id="1028688"/>
    <lineage>
        <taxon>Eukaryota</taxon>
        <taxon>Metazoa</taxon>
        <taxon>Spiralia</taxon>
        <taxon>Lophotrochozoa</taxon>
        <taxon>Mollusca</taxon>
        <taxon>Gastropoda</taxon>
        <taxon>Heterobranchia</taxon>
        <taxon>Euthyneura</taxon>
        <taxon>Panpulmonata</taxon>
        <taxon>Eupulmonata</taxon>
        <taxon>Stylommatophora</taxon>
        <taxon>Helicina</taxon>
        <taxon>Arionoidea</taxon>
        <taxon>Arionidae</taxon>
        <taxon>Arion</taxon>
    </lineage>
</organism>
<dbReference type="InterPro" id="IPR018247">
    <property type="entry name" value="EF_Hand_1_Ca_BS"/>
</dbReference>